<dbReference type="Gene3D" id="3.40.50.1970">
    <property type="match status" value="1"/>
</dbReference>
<protein>
    <submittedName>
        <fullName evidence="1">L-threonine dehydrogenase</fullName>
    </submittedName>
</protein>
<feature type="non-terminal residue" evidence="1">
    <location>
        <position position="43"/>
    </location>
</feature>
<dbReference type="AlphaFoldDB" id="A0A2M9QBL4"/>
<proteinExistence type="predicted"/>
<dbReference type="Proteomes" id="UP000232101">
    <property type="component" value="Unassembled WGS sequence"/>
</dbReference>
<dbReference type="SUPFAM" id="SSF56796">
    <property type="entry name" value="Dehydroquinate synthase-like"/>
    <property type="match status" value="1"/>
</dbReference>
<evidence type="ECO:0000313" key="1">
    <source>
        <dbReference type="EMBL" id="PJO45461.1"/>
    </source>
</evidence>
<dbReference type="EMBL" id="PHQY01000080">
    <property type="protein sequence ID" value="PJO45461.1"/>
    <property type="molecule type" value="Genomic_DNA"/>
</dbReference>
<reference evidence="1 3" key="1">
    <citation type="submission" date="2017-11" db="EMBL/GenBank/DDBJ databases">
        <title>Bacterial isolate from king chilli rhizosphere.</title>
        <authorList>
            <person name="Takhelmayum P."/>
            <person name="Sarangthem I."/>
        </authorList>
    </citation>
    <scope>NUCLEOTIDE SEQUENCE [LARGE SCALE GENOMIC DNA]</scope>
    <source>
        <strain evidence="1">T26</strain>
        <strain evidence="3">t26</strain>
    </source>
</reference>
<name>A0A2M9QBL4_9BACI</name>
<evidence type="ECO:0000313" key="3">
    <source>
        <dbReference type="Proteomes" id="UP000232101"/>
    </source>
</evidence>
<organism evidence="1 3">
    <name type="scientific">Lysinibacillus xylanilyticus</name>
    <dbReference type="NCBI Taxonomy" id="582475"/>
    <lineage>
        <taxon>Bacteria</taxon>
        <taxon>Bacillati</taxon>
        <taxon>Bacillota</taxon>
        <taxon>Bacilli</taxon>
        <taxon>Bacillales</taxon>
        <taxon>Bacillaceae</taxon>
        <taxon>Lysinibacillus</taxon>
    </lineage>
</organism>
<evidence type="ECO:0000313" key="2">
    <source>
        <dbReference type="EMBL" id="PJO45512.1"/>
    </source>
</evidence>
<gene>
    <name evidence="2" type="ORF">CWD94_00580</name>
    <name evidence="1" type="ORF">CWD94_01135</name>
</gene>
<dbReference type="EMBL" id="PHQY01000005">
    <property type="protein sequence ID" value="PJO45512.1"/>
    <property type="molecule type" value="Genomic_DNA"/>
</dbReference>
<accession>A0A2M9QBL4</accession>
<comment type="caution">
    <text evidence="1">The sequence shown here is derived from an EMBL/GenBank/DDBJ whole genome shotgun (WGS) entry which is preliminary data.</text>
</comment>
<sequence>MSDVLKQFVMPKTNLFGPGAIQEVGKRLNDLEVKKTLIVTDEG</sequence>